<feature type="region of interest" description="Disordered" evidence="1">
    <location>
        <begin position="60"/>
        <end position="111"/>
    </location>
</feature>
<dbReference type="AlphaFoldDB" id="A0A060SK44"/>
<feature type="compositionally biased region" description="Polar residues" evidence="1">
    <location>
        <begin position="81"/>
        <end position="105"/>
    </location>
</feature>
<dbReference type="Proteomes" id="UP000029665">
    <property type="component" value="Unassembled WGS sequence"/>
</dbReference>
<proteinExistence type="predicted"/>
<dbReference type="HOGENOM" id="CLU_1525947_0_0_1"/>
<organism evidence="2 3">
    <name type="scientific">Pycnoporus cinnabarinus</name>
    <name type="common">Cinnabar-red polypore</name>
    <name type="synonym">Trametes cinnabarina</name>
    <dbReference type="NCBI Taxonomy" id="5643"/>
    <lineage>
        <taxon>Eukaryota</taxon>
        <taxon>Fungi</taxon>
        <taxon>Dikarya</taxon>
        <taxon>Basidiomycota</taxon>
        <taxon>Agaricomycotina</taxon>
        <taxon>Agaricomycetes</taxon>
        <taxon>Polyporales</taxon>
        <taxon>Polyporaceae</taxon>
        <taxon>Trametes</taxon>
    </lineage>
</organism>
<name>A0A060SK44_PYCCI</name>
<gene>
    <name evidence="2" type="ORF">BN946_scf185004.g2</name>
</gene>
<reference evidence="2" key="1">
    <citation type="submission" date="2014-01" db="EMBL/GenBank/DDBJ databases">
        <title>The genome of the white-rot fungus Pycnoporus cinnabarinus: a basidiomycete model with a versatile arsenal for lignocellulosic biomass breakdown.</title>
        <authorList>
            <person name="Levasseur A."/>
            <person name="Lomascolo A."/>
            <person name="Ruiz-Duenas F.J."/>
            <person name="Uzan E."/>
            <person name="Piumi F."/>
            <person name="Kues U."/>
            <person name="Ram A.F.J."/>
            <person name="Murat C."/>
            <person name="Haon M."/>
            <person name="Benoit I."/>
            <person name="Arfi Y."/>
            <person name="Chevret D."/>
            <person name="Drula E."/>
            <person name="Kwon M.J."/>
            <person name="Gouret P."/>
            <person name="Lesage-Meessen L."/>
            <person name="Lombard V."/>
            <person name="Mariette J."/>
            <person name="Noirot C."/>
            <person name="Park J."/>
            <person name="Patyshakuliyeva A."/>
            <person name="Wieneger R.A.B."/>
            <person name="Wosten H.A.B."/>
            <person name="Martin F."/>
            <person name="Coutinho P.M."/>
            <person name="de Vries R."/>
            <person name="Martinez A.T."/>
            <person name="Klopp C."/>
            <person name="Pontarotti P."/>
            <person name="Henrissat B."/>
            <person name="Record E."/>
        </authorList>
    </citation>
    <scope>NUCLEOTIDE SEQUENCE [LARGE SCALE GENOMIC DNA]</scope>
    <source>
        <strain evidence="2">BRFM137</strain>
    </source>
</reference>
<sequence length="176" mass="18344">MQSTASAEPRALAKTHYLMIMGQHAADAAVLQTENPVQQPSNINFINTITSTMGKPISLLGKHSCKKGSDAGKKHKKHAMSSATAPASESSVQNPMPSPSGSATPSIPPGSPASPLVTLYPPATTSVTPIAAMSVISMSMRAMGTTTAPMVPAPVLPRRWHSVYVTTVAPVAFDFH</sequence>
<accession>A0A060SK44</accession>
<evidence type="ECO:0000313" key="3">
    <source>
        <dbReference type="Proteomes" id="UP000029665"/>
    </source>
</evidence>
<protein>
    <submittedName>
        <fullName evidence="2">Uncharacterized protein</fullName>
    </submittedName>
</protein>
<keyword evidence="3" id="KW-1185">Reference proteome</keyword>
<comment type="caution">
    <text evidence="2">The sequence shown here is derived from an EMBL/GenBank/DDBJ whole genome shotgun (WGS) entry which is preliminary data.</text>
</comment>
<evidence type="ECO:0000256" key="1">
    <source>
        <dbReference type="SAM" id="MobiDB-lite"/>
    </source>
</evidence>
<evidence type="ECO:0000313" key="2">
    <source>
        <dbReference type="EMBL" id="CDO74852.1"/>
    </source>
</evidence>
<dbReference type="EMBL" id="CCBP010000220">
    <property type="protein sequence ID" value="CDO74852.1"/>
    <property type="molecule type" value="Genomic_DNA"/>
</dbReference>